<accession>A0A067R167</accession>
<evidence type="ECO:0000313" key="1">
    <source>
        <dbReference type="EMBL" id="KDR11292.1"/>
    </source>
</evidence>
<sequence>MISKPGLSFMFPADSVRLNRPPNVLITTSSNVVPSQQQNTWSLTTSPSSVGKIKTKTASLLQLPAEARKIAHVAPRLSAKSCQINVSNAIQNSSSFGVNQQVVDLERERLSSSASCSCPGCFFRR</sequence>
<keyword evidence="2" id="KW-1185">Reference proteome</keyword>
<name>A0A067R167_ZOONE</name>
<dbReference type="EMBL" id="KK853106">
    <property type="protein sequence ID" value="KDR11292.1"/>
    <property type="molecule type" value="Genomic_DNA"/>
</dbReference>
<dbReference type="InParanoid" id="A0A067R167"/>
<evidence type="ECO:0000313" key="2">
    <source>
        <dbReference type="Proteomes" id="UP000027135"/>
    </source>
</evidence>
<gene>
    <name evidence="1" type="ORF">L798_15028</name>
</gene>
<proteinExistence type="predicted"/>
<organism evidence="1 2">
    <name type="scientific">Zootermopsis nevadensis</name>
    <name type="common">Dampwood termite</name>
    <dbReference type="NCBI Taxonomy" id="136037"/>
    <lineage>
        <taxon>Eukaryota</taxon>
        <taxon>Metazoa</taxon>
        <taxon>Ecdysozoa</taxon>
        <taxon>Arthropoda</taxon>
        <taxon>Hexapoda</taxon>
        <taxon>Insecta</taxon>
        <taxon>Pterygota</taxon>
        <taxon>Neoptera</taxon>
        <taxon>Polyneoptera</taxon>
        <taxon>Dictyoptera</taxon>
        <taxon>Blattodea</taxon>
        <taxon>Blattoidea</taxon>
        <taxon>Termitoidae</taxon>
        <taxon>Termopsidae</taxon>
        <taxon>Zootermopsis</taxon>
    </lineage>
</organism>
<protein>
    <submittedName>
        <fullName evidence="1">Uncharacterized protein</fullName>
    </submittedName>
</protein>
<reference evidence="1 2" key="1">
    <citation type="journal article" date="2014" name="Nat. Commun.">
        <title>Molecular traces of alternative social organization in a termite genome.</title>
        <authorList>
            <person name="Terrapon N."/>
            <person name="Li C."/>
            <person name="Robertson H.M."/>
            <person name="Ji L."/>
            <person name="Meng X."/>
            <person name="Booth W."/>
            <person name="Chen Z."/>
            <person name="Childers C.P."/>
            <person name="Glastad K.M."/>
            <person name="Gokhale K."/>
            <person name="Gowin J."/>
            <person name="Gronenberg W."/>
            <person name="Hermansen R.A."/>
            <person name="Hu H."/>
            <person name="Hunt B.G."/>
            <person name="Huylmans A.K."/>
            <person name="Khalil S.M."/>
            <person name="Mitchell R.D."/>
            <person name="Munoz-Torres M.C."/>
            <person name="Mustard J.A."/>
            <person name="Pan H."/>
            <person name="Reese J.T."/>
            <person name="Scharf M.E."/>
            <person name="Sun F."/>
            <person name="Vogel H."/>
            <person name="Xiao J."/>
            <person name="Yang W."/>
            <person name="Yang Z."/>
            <person name="Yang Z."/>
            <person name="Zhou J."/>
            <person name="Zhu J."/>
            <person name="Brent C.S."/>
            <person name="Elsik C.G."/>
            <person name="Goodisman M.A."/>
            <person name="Liberles D.A."/>
            <person name="Roe R.M."/>
            <person name="Vargo E.L."/>
            <person name="Vilcinskas A."/>
            <person name="Wang J."/>
            <person name="Bornberg-Bauer E."/>
            <person name="Korb J."/>
            <person name="Zhang G."/>
            <person name="Liebig J."/>
        </authorList>
    </citation>
    <scope>NUCLEOTIDE SEQUENCE [LARGE SCALE GENOMIC DNA]</scope>
    <source>
        <tissue evidence="1">Whole organism</tissue>
    </source>
</reference>
<dbReference type="Proteomes" id="UP000027135">
    <property type="component" value="Unassembled WGS sequence"/>
</dbReference>
<dbReference type="AlphaFoldDB" id="A0A067R167"/>